<proteinExistence type="predicted"/>
<organism evidence="2">
    <name type="scientific">Serpula lacrymans var. lacrymans (strain S7.3)</name>
    <name type="common">Dry rot fungus</name>
    <dbReference type="NCBI Taxonomy" id="936435"/>
    <lineage>
        <taxon>Eukaryota</taxon>
        <taxon>Fungi</taxon>
        <taxon>Dikarya</taxon>
        <taxon>Basidiomycota</taxon>
        <taxon>Agaricomycotina</taxon>
        <taxon>Agaricomycetes</taxon>
        <taxon>Agaricomycetidae</taxon>
        <taxon>Boletales</taxon>
        <taxon>Coniophorineae</taxon>
        <taxon>Serpulaceae</taxon>
        <taxon>Serpula</taxon>
    </lineage>
</organism>
<protein>
    <submittedName>
        <fullName evidence="1">Uncharacterized protein</fullName>
    </submittedName>
</protein>
<dbReference type="HOGENOM" id="CLU_2623510_0_0_1"/>
<name>F8PRU5_SERL3</name>
<evidence type="ECO:0000313" key="1">
    <source>
        <dbReference type="EMBL" id="EGO01180.1"/>
    </source>
</evidence>
<dbReference type="Proteomes" id="UP000008063">
    <property type="component" value="Unassembled WGS sequence"/>
</dbReference>
<sequence>MPRLRYLRLERGKCNKAVLSAVVWEGRNGRKSQMMDYEKRKRSEEALMISGEWEAQPRVTANVFSRWVGWPGWLVLFL</sequence>
<reference evidence="2" key="1">
    <citation type="journal article" date="2011" name="Science">
        <title>The plant cell wall-decomposing machinery underlies the functional diversity of forest fungi.</title>
        <authorList>
            <person name="Eastwood D.C."/>
            <person name="Floudas D."/>
            <person name="Binder M."/>
            <person name="Majcherczyk A."/>
            <person name="Schneider P."/>
            <person name="Aerts A."/>
            <person name="Asiegbu F.O."/>
            <person name="Baker S.E."/>
            <person name="Barry K."/>
            <person name="Bendiksby M."/>
            <person name="Blumentritt M."/>
            <person name="Coutinho P.M."/>
            <person name="Cullen D."/>
            <person name="de Vries R.P."/>
            <person name="Gathman A."/>
            <person name="Goodell B."/>
            <person name="Henrissat B."/>
            <person name="Ihrmark K."/>
            <person name="Kauserud H."/>
            <person name="Kohler A."/>
            <person name="LaButti K."/>
            <person name="Lapidus A."/>
            <person name="Lavin J.L."/>
            <person name="Lee Y.-H."/>
            <person name="Lindquist E."/>
            <person name="Lilly W."/>
            <person name="Lucas S."/>
            <person name="Morin E."/>
            <person name="Murat C."/>
            <person name="Oguiza J.A."/>
            <person name="Park J."/>
            <person name="Pisabarro A.G."/>
            <person name="Riley R."/>
            <person name="Rosling A."/>
            <person name="Salamov A."/>
            <person name="Schmidt O."/>
            <person name="Schmutz J."/>
            <person name="Skrede I."/>
            <person name="Stenlid J."/>
            <person name="Wiebenga A."/>
            <person name="Xie X."/>
            <person name="Kuees U."/>
            <person name="Hibbett D.S."/>
            <person name="Hoffmeister D."/>
            <person name="Hoegberg N."/>
            <person name="Martin F."/>
            <person name="Grigoriev I.V."/>
            <person name="Watkinson S.C."/>
        </authorList>
    </citation>
    <scope>NUCLEOTIDE SEQUENCE [LARGE SCALE GENOMIC DNA]</scope>
    <source>
        <strain evidence="2">strain S7.3</strain>
    </source>
</reference>
<evidence type="ECO:0000313" key="2">
    <source>
        <dbReference type="Proteomes" id="UP000008063"/>
    </source>
</evidence>
<keyword evidence="2" id="KW-1185">Reference proteome</keyword>
<accession>F8PRU5</accession>
<gene>
    <name evidence="1" type="ORF">SERLA73DRAFT_121515</name>
</gene>
<dbReference type="EMBL" id="GL945478">
    <property type="protein sequence ID" value="EGO01180.1"/>
    <property type="molecule type" value="Genomic_DNA"/>
</dbReference>
<dbReference type="AlphaFoldDB" id="F8PRU5"/>
<dbReference type="InParanoid" id="F8PRU5"/>